<dbReference type="SUPFAM" id="SSF52833">
    <property type="entry name" value="Thioredoxin-like"/>
    <property type="match status" value="1"/>
</dbReference>
<dbReference type="PANTHER" id="PTHR42852">
    <property type="entry name" value="THIOL:DISULFIDE INTERCHANGE PROTEIN DSBE"/>
    <property type="match status" value="1"/>
</dbReference>
<sequence length="199" mass="20967">MKSWPAVMALALFALSGCKREAAEPQAAATASVLAERTPADGAPADSAPADSAPAATANSGYPVLKVETVQGQPYDLAAHRGKWVVVNFWATWCAPCIKEMPELSALDQGRDDVEVIGLAYEEIEVQAMRDFLQKRPVVYPVAIVDVYAPPADFATPRGLPMTYLIGPRGEVARQFLGPVTASEIEAAISALGGAKAKG</sequence>
<evidence type="ECO:0000256" key="1">
    <source>
        <dbReference type="ARBA" id="ARBA00004196"/>
    </source>
</evidence>
<dbReference type="RefSeq" id="WP_162350792.1">
    <property type="nucleotide sequence ID" value="NZ_QOVG01000012.1"/>
</dbReference>
<feature type="chain" id="PRO_5046875356" evidence="6">
    <location>
        <begin position="23"/>
        <end position="199"/>
    </location>
</feature>
<dbReference type="Proteomes" id="UP001429354">
    <property type="component" value="Unassembled WGS sequence"/>
</dbReference>
<evidence type="ECO:0000256" key="2">
    <source>
        <dbReference type="ARBA" id="ARBA00022748"/>
    </source>
</evidence>
<keyword evidence="4" id="KW-0676">Redox-active center</keyword>
<dbReference type="InterPro" id="IPR013766">
    <property type="entry name" value="Thioredoxin_domain"/>
</dbReference>
<feature type="compositionally biased region" description="Low complexity" evidence="5">
    <location>
        <begin position="40"/>
        <end position="55"/>
    </location>
</feature>
<dbReference type="Gene3D" id="3.40.30.10">
    <property type="entry name" value="Glutaredoxin"/>
    <property type="match status" value="1"/>
</dbReference>
<feature type="domain" description="Thioredoxin" evidence="7">
    <location>
        <begin position="42"/>
        <end position="194"/>
    </location>
</feature>
<keyword evidence="9" id="KW-1185">Reference proteome</keyword>
<keyword evidence="3" id="KW-1015">Disulfide bond</keyword>
<evidence type="ECO:0000259" key="7">
    <source>
        <dbReference type="PROSITE" id="PS51352"/>
    </source>
</evidence>
<dbReference type="InterPro" id="IPR036249">
    <property type="entry name" value="Thioredoxin-like_sf"/>
</dbReference>
<evidence type="ECO:0000313" key="8">
    <source>
        <dbReference type="EMBL" id="NDK40128.1"/>
    </source>
</evidence>
<organism evidence="8 9">
    <name type="scientific">Pseudoxanthomonas gei</name>
    <dbReference type="NCBI Taxonomy" id="1383030"/>
    <lineage>
        <taxon>Bacteria</taxon>
        <taxon>Pseudomonadati</taxon>
        <taxon>Pseudomonadota</taxon>
        <taxon>Gammaproteobacteria</taxon>
        <taxon>Lysobacterales</taxon>
        <taxon>Lysobacteraceae</taxon>
        <taxon>Pseudoxanthomonas</taxon>
    </lineage>
</organism>
<dbReference type="Pfam" id="PF00578">
    <property type="entry name" value="AhpC-TSA"/>
    <property type="match status" value="1"/>
</dbReference>
<proteinExistence type="predicted"/>
<dbReference type="PANTHER" id="PTHR42852:SF6">
    <property type="entry name" value="THIOL:DISULFIDE INTERCHANGE PROTEIN DSBE"/>
    <property type="match status" value="1"/>
</dbReference>
<evidence type="ECO:0000313" key="9">
    <source>
        <dbReference type="Proteomes" id="UP001429354"/>
    </source>
</evidence>
<evidence type="ECO:0000256" key="6">
    <source>
        <dbReference type="SAM" id="SignalP"/>
    </source>
</evidence>
<name>A0ABX0AGW7_9GAMM</name>
<comment type="subcellular location">
    <subcellularLocation>
        <location evidence="1">Cell envelope</location>
    </subcellularLocation>
</comment>
<accession>A0ABX0AGW7</accession>
<dbReference type="InterPro" id="IPR050553">
    <property type="entry name" value="Thioredoxin_ResA/DsbE_sf"/>
</dbReference>
<dbReference type="PROSITE" id="PS51352">
    <property type="entry name" value="THIOREDOXIN_2"/>
    <property type="match status" value="1"/>
</dbReference>
<keyword evidence="6" id="KW-0732">Signal</keyword>
<dbReference type="InterPro" id="IPR000866">
    <property type="entry name" value="AhpC/TSA"/>
</dbReference>
<evidence type="ECO:0000256" key="5">
    <source>
        <dbReference type="SAM" id="MobiDB-lite"/>
    </source>
</evidence>
<dbReference type="PROSITE" id="PS51257">
    <property type="entry name" value="PROKAR_LIPOPROTEIN"/>
    <property type="match status" value="1"/>
</dbReference>
<comment type="caution">
    <text evidence="8">The sequence shown here is derived from an EMBL/GenBank/DDBJ whole genome shotgun (WGS) entry which is preliminary data.</text>
</comment>
<keyword evidence="2" id="KW-0201">Cytochrome c-type biogenesis</keyword>
<feature type="region of interest" description="Disordered" evidence="5">
    <location>
        <begin position="29"/>
        <end position="55"/>
    </location>
</feature>
<feature type="signal peptide" evidence="6">
    <location>
        <begin position="1"/>
        <end position="22"/>
    </location>
</feature>
<dbReference type="CDD" id="cd02966">
    <property type="entry name" value="TlpA_like_family"/>
    <property type="match status" value="1"/>
</dbReference>
<protein>
    <submittedName>
        <fullName evidence="8">TlpA family protein disulfide reductase</fullName>
    </submittedName>
</protein>
<evidence type="ECO:0000256" key="3">
    <source>
        <dbReference type="ARBA" id="ARBA00023157"/>
    </source>
</evidence>
<dbReference type="EMBL" id="QOVG01000012">
    <property type="protein sequence ID" value="NDK40128.1"/>
    <property type="molecule type" value="Genomic_DNA"/>
</dbReference>
<gene>
    <name evidence="8" type="ORF">DT603_14890</name>
</gene>
<reference evidence="8 9" key="1">
    <citation type="submission" date="2018-07" db="EMBL/GenBank/DDBJ databases">
        <title>Whole genome Sequencing of Pseudoxanthomonas gei KCTC 32298 (T).</title>
        <authorList>
            <person name="Kumar S."/>
            <person name="Bansal K."/>
            <person name="Kaur A."/>
            <person name="Patil P."/>
            <person name="Sharma S."/>
            <person name="Patil P.B."/>
        </authorList>
    </citation>
    <scope>NUCLEOTIDE SEQUENCE [LARGE SCALE GENOMIC DNA]</scope>
    <source>
        <strain evidence="8 9">KCTC 32298</strain>
    </source>
</reference>
<evidence type="ECO:0000256" key="4">
    <source>
        <dbReference type="ARBA" id="ARBA00023284"/>
    </source>
</evidence>